<comment type="caution">
    <text evidence="2">The sequence shown here is derived from an EMBL/GenBank/DDBJ whole genome shotgun (WGS) entry which is preliminary data.</text>
</comment>
<dbReference type="RefSeq" id="WP_346758477.1">
    <property type="nucleotide sequence ID" value="NZ_JAUJEB010000002.1"/>
</dbReference>
<feature type="signal peptide" evidence="1">
    <location>
        <begin position="1"/>
        <end position="17"/>
    </location>
</feature>
<reference evidence="2" key="1">
    <citation type="submission" date="2023-06" db="EMBL/GenBank/DDBJ databases">
        <title>Genomic of Agaribacillus aureum.</title>
        <authorList>
            <person name="Wang G."/>
        </authorList>
    </citation>
    <scope>NUCLEOTIDE SEQUENCE</scope>
    <source>
        <strain evidence="2">BMA12</strain>
    </source>
</reference>
<protein>
    <recommendedName>
        <fullName evidence="4">Outer membrane protein beta-barrel domain-containing protein</fullName>
    </recommendedName>
</protein>
<name>A0ABT8L819_9BACT</name>
<organism evidence="2 3">
    <name type="scientific">Agaribacillus aureus</name>
    <dbReference type="NCBI Taxonomy" id="3051825"/>
    <lineage>
        <taxon>Bacteria</taxon>
        <taxon>Pseudomonadati</taxon>
        <taxon>Bacteroidota</taxon>
        <taxon>Cytophagia</taxon>
        <taxon>Cytophagales</taxon>
        <taxon>Splendidivirgaceae</taxon>
        <taxon>Agaribacillus</taxon>
    </lineage>
</organism>
<keyword evidence="3" id="KW-1185">Reference proteome</keyword>
<evidence type="ECO:0000313" key="3">
    <source>
        <dbReference type="Proteomes" id="UP001172083"/>
    </source>
</evidence>
<evidence type="ECO:0000256" key="1">
    <source>
        <dbReference type="SAM" id="SignalP"/>
    </source>
</evidence>
<feature type="chain" id="PRO_5045726137" description="Outer membrane protein beta-barrel domain-containing protein" evidence="1">
    <location>
        <begin position="18"/>
        <end position="203"/>
    </location>
</feature>
<evidence type="ECO:0000313" key="2">
    <source>
        <dbReference type="EMBL" id="MDN5213137.1"/>
    </source>
</evidence>
<dbReference type="EMBL" id="JAUJEB010000002">
    <property type="protein sequence ID" value="MDN5213137.1"/>
    <property type="molecule type" value="Genomic_DNA"/>
</dbReference>
<gene>
    <name evidence="2" type="ORF">QQ020_13805</name>
</gene>
<evidence type="ECO:0008006" key="4">
    <source>
        <dbReference type="Google" id="ProtNLM"/>
    </source>
</evidence>
<sequence length="203" mass="22732">MRFICLFIWLWVIGATAQGQQKELVGIQFDYAKTIDGYQPGVGPSLEAWFGDHFSVRYSFLYAPTGSNEYYLYTGGGQAAGFYLIRRAIRKRSGLDIGIPLGIIAFALPERYSFRIPLANNSQLAFFFEPYGFEFIKHTGTGEEDHEISFEIGCSYYLAAGKRIYIIPHLGIKQIYGDNNPGISFGASVMFGSGKSQEEPIKK</sequence>
<accession>A0ABT8L819</accession>
<proteinExistence type="predicted"/>
<keyword evidence="1" id="KW-0732">Signal</keyword>
<dbReference type="Proteomes" id="UP001172083">
    <property type="component" value="Unassembled WGS sequence"/>
</dbReference>